<name>A0A1W0WNA4_HYPEX</name>
<reference evidence="3" key="1">
    <citation type="submission" date="2017-01" db="EMBL/GenBank/DDBJ databases">
        <title>Comparative genomics of anhydrobiosis in the tardigrade Hypsibius dujardini.</title>
        <authorList>
            <person name="Yoshida Y."/>
            <person name="Koutsovoulos G."/>
            <person name="Laetsch D."/>
            <person name="Stevens L."/>
            <person name="Kumar S."/>
            <person name="Horikawa D."/>
            <person name="Ishino K."/>
            <person name="Komine S."/>
            <person name="Tomita M."/>
            <person name="Blaxter M."/>
            <person name="Arakawa K."/>
        </authorList>
    </citation>
    <scope>NUCLEOTIDE SEQUENCE [LARGE SCALE GENOMIC DNA]</scope>
    <source>
        <strain evidence="3">Z151</strain>
    </source>
</reference>
<dbReference type="EMBL" id="MTYJ01000071">
    <property type="protein sequence ID" value="OQV16678.1"/>
    <property type="molecule type" value="Genomic_DNA"/>
</dbReference>
<accession>A0A1W0WNA4</accession>
<keyword evidence="3" id="KW-1185">Reference proteome</keyword>
<evidence type="ECO:0000313" key="2">
    <source>
        <dbReference type="EMBL" id="OQV16678.1"/>
    </source>
</evidence>
<proteinExistence type="predicted"/>
<evidence type="ECO:0000256" key="1">
    <source>
        <dbReference type="SAM" id="MobiDB-lite"/>
    </source>
</evidence>
<feature type="region of interest" description="Disordered" evidence="1">
    <location>
        <begin position="56"/>
        <end position="76"/>
    </location>
</feature>
<comment type="caution">
    <text evidence="2">The sequence shown here is derived from an EMBL/GenBank/DDBJ whole genome shotgun (WGS) entry which is preliminary data.</text>
</comment>
<sequence>MSAHAFPKESLGKKSASFGREWVLSSDALHIYVLVPRGSGTAPRANRHTRCKNIESLNHDQHYTTTDHDESQGGPSQKTRLFAVVVDRFLFPLARARSLTHFGHTTKLKLSHLPVGGLDGLAVVVVN</sequence>
<dbReference type="Proteomes" id="UP000192578">
    <property type="component" value="Unassembled WGS sequence"/>
</dbReference>
<feature type="compositionally biased region" description="Basic and acidic residues" evidence="1">
    <location>
        <begin position="57"/>
        <end position="71"/>
    </location>
</feature>
<dbReference type="AlphaFoldDB" id="A0A1W0WNA4"/>
<organism evidence="2 3">
    <name type="scientific">Hypsibius exemplaris</name>
    <name type="common">Freshwater tardigrade</name>
    <dbReference type="NCBI Taxonomy" id="2072580"/>
    <lineage>
        <taxon>Eukaryota</taxon>
        <taxon>Metazoa</taxon>
        <taxon>Ecdysozoa</taxon>
        <taxon>Tardigrada</taxon>
        <taxon>Eutardigrada</taxon>
        <taxon>Parachela</taxon>
        <taxon>Hypsibioidea</taxon>
        <taxon>Hypsibiidae</taxon>
        <taxon>Hypsibius</taxon>
    </lineage>
</organism>
<protein>
    <submittedName>
        <fullName evidence="2">Uncharacterized protein</fullName>
    </submittedName>
</protein>
<evidence type="ECO:0000313" key="3">
    <source>
        <dbReference type="Proteomes" id="UP000192578"/>
    </source>
</evidence>
<gene>
    <name evidence="2" type="ORF">BV898_09189</name>
</gene>